<gene>
    <name evidence="2" type="ORF">BN938_0811</name>
</gene>
<evidence type="ECO:0000256" key="1">
    <source>
        <dbReference type="SAM" id="Phobius"/>
    </source>
</evidence>
<dbReference type="KEGG" id="rbc:BN938_0811"/>
<proteinExistence type="predicted"/>
<evidence type="ECO:0000313" key="2">
    <source>
        <dbReference type="EMBL" id="CDN30912.1"/>
    </source>
</evidence>
<organism evidence="2 3">
    <name type="scientific">Mucinivorans hirudinis</name>
    <dbReference type="NCBI Taxonomy" id="1433126"/>
    <lineage>
        <taxon>Bacteria</taxon>
        <taxon>Pseudomonadati</taxon>
        <taxon>Bacteroidota</taxon>
        <taxon>Bacteroidia</taxon>
        <taxon>Bacteroidales</taxon>
        <taxon>Rikenellaceae</taxon>
        <taxon>Mucinivorans</taxon>
    </lineage>
</organism>
<accession>A0A060R738</accession>
<keyword evidence="1" id="KW-0472">Membrane</keyword>
<keyword evidence="1" id="KW-1133">Transmembrane helix</keyword>
<dbReference type="Proteomes" id="UP000027616">
    <property type="component" value="Chromosome I"/>
</dbReference>
<dbReference type="AlphaFoldDB" id="A0A060R738"/>
<protein>
    <submittedName>
        <fullName evidence="2">Uncharacterized protein</fullName>
    </submittedName>
</protein>
<reference evidence="2 3" key="1">
    <citation type="journal article" date="2015" name="Genome Announc.">
        <title>Complete Genome Sequence of the Novel Leech Symbiont Mucinivorans hirudinis M3T.</title>
        <authorList>
            <person name="Nelson M.C."/>
            <person name="Bomar L."/>
            <person name="Graf J."/>
        </authorList>
    </citation>
    <scope>NUCLEOTIDE SEQUENCE [LARGE SCALE GENOMIC DNA]</scope>
    <source>
        <strain evidence="3">M3</strain>
    </source>
</reference>
<sequence length="43" mass="5379">MELFLYFGLFFTYFSFQILNVARYIFGFKIKNLLKNRLEKMHH</sequence>
<dbReference type="EMBL" id="HG934468">
    <property type="protein sequence ID" value="CDN30912.1"/>
    <property type="molecule type" value="Genomic_DNA"/>
</dbReference>
<keyword evidence="3" id="KW-1185">Reference proteome</keyword>
<evidence type="ECO:0000313" key="3">
    <source>
        <dbReference type="Proteomes" id="UP000027616"/>
    </source>
</evidence>
<feature type="transmembrane region" description="Helical" evidence="1">
    <location>
        <begin position="6"/>
        <end position="26"/>
    </location>
</feature>
<keyword evidence="1" id="KW-0812">Transmembrane</keyword>
<dbReference type="HOGENOM" id="CLU_3236203_0_0_10"/>
<name>A0A060R738_9BACT</name>